<dbReference type="GO" id="GO:0006310">
    <property type="term" value="P:DNA recombination"/>
    <property type="evidence" value="ECO:0007669"/>
    <property type="project" value="UniProtKB-KW"/>
</dbReference>
<reference evidence="3" key="1">
    <citation type="submission" date="2022-03" db="EMBL/GenBank/DDBJ databases">
        <title>A functionally conserved STORR gene fusion in Papaver species that diverged 16.8 million years ago.</title>
        <authorList>
            <person name="Catania T."/>
        </authorList>
    </citation>
    <scope>NUCLEOTIDE SEQUENCE</scope>
    <source>
        <strain evidence="3">S-191538</strain>
    </source>
</reference>
<dbReference type="GO" id="GO:0000723">
    <property type="term" value="P:telomere maintenance"/>
    <property type="evidence" value="ECO:0007669"/>
    <property type="project" value="InterPro"/>
</dbReference>
<dbReference type="GO" id="GO:0016787">
    <property type="term" value="F:hydrolase activity"/>
    <property type="evidence" value="ECO:0007669"/>
    <property type="project" value="UniProtKB-KW"/>
</dbReference>
<dbReference type="EMBL" id="JAJJMA010347195">
    <property type="protein sequence ID" value="MCL7052198.1"/>
    <property type="molecule type" value="Genomic_DNA"/>
</dbReference>
<keyword evidence="1" id="KW-0067">ATP-binding</keyword>
<keyword evidence="1" id="KW-0547">Nucleotide-binding</keyword>
<keyword evidence="4" id="KW-1185">Reference proteome</keyword>
<dbReference type="GO" id="GO:0005524">
    <property type="term" value="F:ATP binding"/>
    <property type="evidence" value="ECO:0007669"/>
    <property type="project" value="UniProtKB-KW"/>
</dbReference>
<dbReference type="InterPro" id="IPR051055">
    <property type="entry name" value="PIF1_helicase"/>
</dbReference>
<evidence type="ECO:0000259" key="2">
    <source>
        <dbReference type="Pfam" id="PF05970"/>
    </source>
</evidence>
<dbReference type="GO" id="GO:0006281">
    <property type="term" value="P:DNA repair"/>
    <property type="evidence" value="ECO:0007669"/>
    <property type="project" value="UniProtKB-KW"/>
</dbReference>
<dbReference type="InterPro" id="IPR027417">
    <property type="entry name" value="P-loop_NTPase"/>
</dbReference>
<keyword evidence="1" id="KW-0227">DNA damage</keyword>
<keyword evidence="1" id="KW-0234">DNA repair</keyword>
<dbReference type="Pfam" id="PF05970">
    <property type="entry name" value="PIF1"/>
    <property type="match status" value="1"/>
</dbReference>
<proteinExistence type="inferred from homology"/>
<dbReference type="GO" id="GO:0043139">
    <property type="term" value="F:5'-3' DNA helicase activity"/>
    <property type="evidence" value="ECO:0007669"/>
    <property type="project" value="UniProtKB-EC"/>
</dbReference>
<keyword evidence="1" id="KW-0378">Hydrolase</keyword>
<comment type="catalytic activity">
    <reaction evidence="1">
        <text>ATP + H2O = ADP + phosphate + H(+)</text>
        <dbReference type="Rhea" id="RHEA:13065"/>
        <dbReference type="ChEBI" id="CHEBI:15377"/>
        <dbReference type="ChEBI" id="CHEBI:15378"/>
        <dbReference type="ChEBI" id="CHEBI:30616"/>
        <dbReference type="ChEBI" id="CHEBI:43474"/>
        <dbReference type="ChEBI" id="CHEBI:456216"/>
        <dbReference type="EC" id="5.6.2.3"/>
    </reaction>
</comment>
<evidence type="ECO:0000313" key="4">
    <source>
        <dbReference type="Proteomes" id="UP001177140"/>
    </source>
</evidence>
<protein>
    <recommendedName>
        <fullName evidence="1">ATP-dependent DNA helicase</fullName>
        <ecNumber evidence="1">5.6.2.3</ecNumber>
    </recommendedName>
</protein>
<comment type="caution">
    <text evidence="3">The sequence shown here is derived from an EMBL/GenBank/DDBJ whole genome shotgun (WGS) entry which is preliminary data.</text>
</comment>
<organism evidence="3 4">
    <name type="scientific">Papaver nudicaule</name>
    <name type="common">Iceland poppy</name>
    <dbReference type="NCBI Taxonomy" id="74823"/>
    <lineage>
        <taxon>Eukaryota</taxon>
        <taxon>Viridiplantae</taxon>
        <taxon>Streptophyta</taxon>
        <taxon>Embryophyta</taxon>
        <taxon>Tracheophyta</taxon>
        <taxon>Spermatophyta</taxon>
        <taxon>Magnoliopsida</taxon>
        <taxon>Ranunculales</taxon>
        <taxon>Papaveraceae</taxon>
        <taxon>Papaveroideae</taxon>
        <taxon>Papaver</taxon>
    </lineage>
</organism>
<feature type="domain" description="DNA helicase Pif1-like DEAD-box helicase" evidence="2">
    <location>
        <begin position="208"/>
        <end position="303"/>
    </location>
</feature>
<keyword evidence="1" id="KW-0233">DNA recombination</keyword>
<dbReference type="AlphaFoldDB" id="A0AA42B5K2"/>
<comment type="similarity">
    <text evidence="1">Belongs to the helicase family.</text>
</comment>
<dbReference type="Proteomes" id="UP001177140">
    <property type="component" value="Unassembled WGS sequence"/>
</dbReference>
<evidence type="ECO:0000313" key="3">
    <source>
        <dbReference type="EMBL" id="MCL7052198.1"/>
    </source>
</evidence>
<keyword evidence="1" id="KW-0347">Helicase</keyword>
<sequence>MTLIEVAKTHHFDRGRWKKYRTKVVVRIIPEIGDKVIPNTDQFESFCRQQVVLKSCYRSLDEAKRGFQTWAECYAELPCANENQDVELPMVDDEFSEEIEPEEEFQEEWMIAAGMKPNFGPVDDVDLGLRSIDVNHDWTEGFRSFPLTEDHKKFTSTLGKVGHVLHSSTGPDMSITVLSDQQKAALNLVQKSLKDGLSIRLIVTREMFGNDKAVRIMAPTGVAAFNIGGSTFHHELAITTDRNHSYKKLETQRCGGMQVDFADTKLIIIDEYNMIGKRMLGNIDLRCRDIFATDEPFGNVSIVSLALLHTRHLSNVSIFKKSSDSQELKKNVIEKHC</sequence>
<accession>A0AA42B5K2</accession>
<dbReference type="PANTHER" id="PTHR47642">
    <property type="entry name" value="ATP-DEPENDENT DNA HELICASE"/>
    <property type="match status" value="1"/>
</dbReference>
<dbReference type="EC" id="5.6.2.3" evidence="1"/>
<comment type="cofactor">
    <cofactor evidence="1">
        <name>Mg(2+)</name>
        <dbReference type="ChEBI" id="CHEBI:18420"/>
    </cofactor>
</comment>
<gene>
    <name evidence="3" type="ORF">MKW94_028091</name>
</gene>
<evidence type="ECO:0000256" key="1">
    <source>
        <dbReference type="RuleBase" id="RU363044"/>
    </source>
</evidence>
<dbReference type="Gene3D" id="3.40.50.300">
    <property type="entry name" value="P-loop containing nucleotide triphosphate hydrolases"/>
    <property type="match status" value="1"/>
</dbReference>
<dbReference type="InterPro" id="IPR010285">
    <property type="entry name" value="DNA_helicase_pif1-like_DEAD"/>
</dbReference>
<dbReference type="PANTHER" id="PTHR47642:SF8">
    <property type="entry name" value="ATP-DEPENDENT DNA HELICASE"/>
    <property type="match status" value="1"/>
</dbReference>
<name>A0AA42B5K2_PAPNU</name>